<accession>A0ABR9QV13</accession>
<organism evidence="1 2">
    <name type="scientific">Thermophilibacter gallinarum</name>
    <dbReference type="NCBI Taxonomy" id="2779357"/>
    <lineage>
        <taxon>Bacteria</taxon>
        <taxon>Bacillati</taxon>
        <taxon>Actinomycetota</taxon>
        <taxon>Coriobacteriia</taxon>
        <taxon>Coriobacteriales</taxon>
        <taxon>Atopobiaceae</taxon>
        <taxon>Thermophilibacter</taxon>
    </lineage>
</organism>
<dbReference type="PANTHER" id="PTHR47176">
    <property type="entry name" value="OSJNBA0020J04.13 PROTEIN"/>
    <property type="match status" value="1"/>
</dbReference>
<dbReference type="PIRSF" id="PIRSF005902">
    <property type="entry name" value="DNase_TatD"/>
    <property type="match status" value="1"/>
</dbReference>
<dbReference type="InterPro" id="IPR032466">
    <property type="entry name" value="Metal_Hydrolase"/>
</dbReference>
<evidence type="ECO:0000313" key="2">
    <source>
        <dbReference type="Proteomes" id="UP001194273"/>
    </source>
</evidence>
<dbReference type="GO" id="GO:0016787">
    <property type="term" value="F:hydrolase activity"/>
    <property type="evidence" value="ECO:0007669"/>
    <property type="project" value="UniProtKB-KW"/>
</dbReference>
<keyword evidence="1" id="KW-0378">Hydrolase</keyword>
<dbReference type="RefSeq" id="WP_193530439.1">
    <property type="nucleotide sequence ID" value="NZ_JADCJZ010000003.1"/>
</dbReference>
<gene>
    <name evidence="1" type="ORF">INF26_08130</name>
</gene>
<reference evidence="1 2" key="1">
    <citation type="submission" date="2020-10" db="EMBL/GenBank/DDBJ databases">
        <title>ChiBAC.</title>
        <authorList>
            <person name="Zenner C."/>
            <person name="Hitch T.C.A."/>
            <person name="Clavel T."/>
        </authorList>
    </citation>
    <scope>NUCLEOTIDE SEQUENCE [LARGE SCALE GENOMIC DNA]</scope>
    <source>
        <strain evidence="1 2">DSM 107455</strain>
    </source>
</reference>
<comment type="caution">
    <text evidence="1">The sequence shown here is derived from an EMBL/GenBank/DDBJ whole genome shotgun (WGS) entry which is preliminary data.</text>
</comment>
<dbReference type="Pfam" id="PF01026">
    <property type="entry name" value="TatD_DNase"/>
    <property type="match status" value="1"/>
</dbReference>
<sequence>MNSRNWNLVDAHCHLGWFAAPADVARAAAEAGLALLAVTVTPAEFRSQQGVLASEKNVRLAAGLHPWWVRDPNDAEALVEALTETRFVGEVGLDASQRHAGTWDAQVAAFERICAACAEASGPEAPKVLSIHAVRATDAALDVLERTGAAERCRCILHWFSGSSDELWRAARLGCWFSLGERSLATRRGREYARVLPLDRLLLETDLPEAEHARTDVPALAVSLGRALDAAAAARGIDPEEVRRVSVDNATALLDV</sequence>
<dbReference type="EMBL" id="JADCJZ010000003">
    <property type="protein sequence ID" value="MBE5024814.1"/>
    <property type="molecule type" value="Genomic_DNA"/>
</dbReference>
<name>A0ABR9QV13_9ACTN</name>
<dbReference type="Gene3D" id="3.20.20.140">
    <property type="entry name" value="Metal-dependent hydrolases"/>
    <property type="match status" value="1"/>
</dbReference>
<dbReference type="PANTHER" id="PTHR47176:SF1">
    <property type="entry name" value="OS04G0577500 PROTEIN"/>
    <property type="match status" value="1"/>
</dbReference>
<dbReference type="Proteomes" id="UP001194273">
    <property type="component" value="Unassembled WGS sequence"/>
</dbReference>
<dbReference type="InterPro" id="IPR001130">
    <property type="entry name" value="TatD-like"/>
</dbReference>
<evidence type="ECO:0000313" key="1">
    <source>
        <dbReference type="EMBL" id="MBE5024814.1"/>
    </source>
</evidence>
<dbReference type="SUPFAM" id="SSF51556">
    <property type="entry name" value="Metallo-dependent hydrolases"/>
    <property type="match status" value="1"/>
</dbReference>
<protein>
    <submittedName>
        <fullName evidence="1">TatD family hydrolase</fullName>
    </submittedName>
</protein>
<proteinExistence type="predicted"/>
<keyword evidence="2" id="KW-1185">Reference proteome</keyword>